<dbReference type="Pfam" id="PF00144">
    <property type="entry name" value="Beta-lactamase"/>
    <property type="match status" value="1"/>
</dbReference>
<dbReference type="Proteomes" id="UP000199152">
    <property type="component" value="Unassembled WGS sequence"/>
</dbReference>
<dbReference type="PANTHER" id="PTHR46825:SF7">
    <property type="entry name" value="D-ALANYL-D-ALANINE CARBOXYPEPTIDASE"/>
    <property type="match status" value="1"/>
</dbReference>
<organism evidence="2 3">
    <name type="scientific">Geodermatophilus ruber</name>
    <dbReference type="NCBI Taxonomy" id="504800"/>
    <lineage>
        <taxon>Bacteria</taxon>
        <taxon>Bacillati</taxon>
        <taxon>Actinomycetota</taxon>
        <taxon>Actinomycetes</taxon>
        <taxon>Geodermatophilales</taxon>
        <taxon>Geodermatophilaceae</taxon>
        <taxon>Geodermatophilus</taxon>
    </lineage>
</organism>
<dbReference type="RefSeq" id="WP_091329066.1">
    <property type="nucleotide sequence ID" value="NZ_FOSW01000016.1"/>
</dbReference>
<keyword evidence="2" id="KW-0645">Protease</keyword>
<dbReference type="PANTHER" id="PTHR46825">
    <property type="entry name" value="D-ALANYL-D-ALANINE-CARBOXYPEPTIDASE/ENDOPEPTIDASE AMPH"/>
    <property type="match status" value="1"/>
</dbReference>
<accession>A0A1I4K551</accession>
<reference evidence="2 3" key="1">
    <citation type="submission" date="2016-10" db="EMBL/GenBank/DDBJ databases">
        <authorList>
            <person name="de Groot N.N."/>
        </authorList>
    </citation>
    <scope>NUCLEOTIDE SEQUENCE [LARGE SCALE GENOMIC DNA]</scope>
    <source>
        <strain evidence="2 3">DSM 45317</strain>
    </source>
</reference>
<evidence type="ECO:0000313" key="3">
    <source>
        <dbReference type="Proteomes" id="UP000199152"/>
    </source>
</evidence>
<dbReference type="AlphaFoldDB" id="A0A1I4K551"/>
<sequence length="418" mass="45185">MTERRDRSLPIRDAWARTLLAALLLLAGLVAPQVETAPASAAIDDDVLRSELRADLQAHLQARGVAEHVSAAGLSVSLPDRRESIDVSAGTTTFGGSEQVHPSSVWQIGSNTKAFTSVLLLQLEAEGRLSIDDPLGRWLPQYPQWRDVSIRRLLNMTSGIPTYDDQAAFLADYAADPQTYFSAERLAGYAVGAAATSGYSYSNTNYVLAEMLIERVTGESYRHELEQRLIEPLGLEDLYYREHRYPSSVTRREPAGYFADAGEPALAGLVGRDVSRDTLSWARGAGGILSTTSDMTRWERALYAGRLLPAAQQAELTSLVSTATGQPIERTSASDPTGFGLGVAQLTAEPIGTFWFYEGETLGFRTLHVFLPDSDVIIAMGLNSHPADDQDQIGDLAVAVYRTLVAQQVIAVPAGAGA</sequence>
<dbReference type="SUPFAM" id="SSF56601">
    <property type="entry name" value="beta-lactamase/transpeptidase-like"/>
    <property type="match status" value="1"/>
</dbReference>
<keyword evidence="2" id="KW-0121">Carboxypeptidase</keyword>
<dbReference type="InterPro" id="IPR050491">
    <property type="entry name" value="AmpC-like"/>
</dbReference>
<evidence type="ECO:0000313" key="2">
    <source>
        <dbReference type="EMBL" id="SFL73727.1"/>
    </source>
</evidence>
<protein>
    <submittedName>
        <fullName evidence="2">D-alanyl-D-alanine carboxypeptidase</fullName>
    </submittedName>
</protein>
<dbReference type="STRING" id="504800.SAMN04488085_11699"/>
<dbReference type="FunCoup" id="A0A1I4K551">
    <property type="interactions" value="101"/>
</dbReference>
<proteinExistence type="predicted"/>
<dbReference type="OrthoDB" id="503788at2"/>
<gene>
    <name evidence="2" type="ORF">SAMN04488085_11699</name>
</gene>
<feature type="domain" description="Beta-lactamase-related" evidence="1">
    <location>
        <begin position="71"/>
        <end position="393"/>
    </location>
</feature>
<evidence type="ECO:0000259" key="1">
    <source>
        <dbReference type="Pfam" id="PF00144"/>
    </source>
</evidence>
<dbReference type="InterPro" id="IPR001466">
    <property type="entry name" value="Beta-lactam-related"/>
</dbReference>
<keyword evidence="3" id="KW-1185">Reference proteome</keyword>
<dbReference type="InterPro" id="IPR012338">
    <property type="entry name" value="Beta-lactam/transpept-like"/>
</dbReference>
<dbReference type="EMBL" id="FOSW01000016">
    <property type="protein sequence ID" value="SFL73727.1"/>
    <property type="molecule type" value="Genomic_DNA"/>
</dbReference>
<dbReference type="Gene3D" id="3.40.710.10">
    <property type="entry name" value="DD-peptidase/beta-lactamase superfamily"/>
    <property type="match status" value="1"/>
</dbReference>
<keyword evidence="2" id="KW-0378">Hydrolase</keyword>
<dbReference type="GO" id="GO:0004180">
    <property type="term" value="F:carboxypeptidase activity"/>
    <property type="evidence" value="ECO:0007669"/>
    <property type="project" value="UniProtKB-KW"/>
</dbReference>
<name>A0A1I4K551_9ACTN</name>
<dbReference type="InParanoid" id="A0A1I4K551"/>